<sequence length="175" mass="18269">MDPFMGEIRLMSFGFNPKYWAPCQGQLLPINQNQALFSLLGTMYGGNGVTNFALPDLRGRVVLSFGQGSGIQGYSQGERGGSEGIPLTTAQLAAHNHSVAGSIQTASEADGQDPRGAYPAPTNVTQYASGGANTTMAAITGQTSPAGTGLPHENRQPVMALNYCIAIQGIFPPHS</sequence>
<dbReference type="Proteomes" id="UP001202180">
    <property type="component" value="Unassembled WGS sequence"/>
</dbReference>
<dbReference type="InterPro" id="IPR037053">
    <property type="entry name" value="Phage_tail_collar_dom_sf"/>
</dbReference>
<dbReference type="RefSeq" id="WP_248479356.1">
    <property type="nucleotide sequence ID" value="NZ_JALPRF010000004.1"/>
</dbReference>
<evidence type="ECO:0000313" key="3">
    <source>
        <dbReference type="Proteomes" id="UP001202180"/>
    </source>
</evidence>
<gene>
    <name evidence="2" type="ORF">M0L20_23075</name>
</gene>
<dbReference type="Pfam" id="PF07484">
    <property type="entry name" value="Collar"/>
    <property type="match status" value="1"/>
</dbReference>
<organism evidence="2 3">
    <name type="scientific">Spirosoma liriopis</name>
    <dbReference type="NCBI Taxonomy" id="2937440"/>
    <lineage>
        <taxon>Bacteria</taxon>
        <taxon>Pseudomonadati</taxon>
        <taxon>Bacteroidota</taxon>
        <taxon>Cytophagia</taxon>
        <taxon>Cytophagales</taxon>
        <taxon>Cytophagaceae</taxon>
        <taxon>Spirosoma</taxon>
    </lineage>
</organism>
<accession>A0ABT0HS06</accession>
<evidence type="ECO:0000313" key="2">
    <source>
        <dbReference type="EMBL" id="MCK8494770.1"/>
    </source>
</evidence>
<reference evidence="2 3" key="1">
    <citation type="submission" date="2022-04" db="EMBL/GenBank/DDBJ databases">
        <title>Spirosoma sp. strain RP8 genome sequencing and assembly.</title>
        <authorList>
            <person name="Jung Y."/>
        </authorList>
    </citation>
    <scope>NUCLEOTIDE SEQUENCE [LARGE SCALE GENOMIC DNA]</scope>
    <source>
        <strain evidence="2 3">RP8</strain>
    </source>
</reference>
<dbReference type="Gene3D" id="3.90.1340.10">
    <property type="entry name" value="Phage tail collar domain"/>
    <property type="match status" value="1"/>
</dbReference>
<dbReference type="SUPFAM" id="SSF88874">
    <property type="entry name" value="Receptor-binding domain of short tail fibre protein gp12"/>
    <property type="match status" value="1"/>
</dbReference>
<name>A0ABT0HS06_9BACT</name>
<dbReference type="InterPro" id="IPR011083">
    <property type="entry name" value="Phage_tail_collar_dom"/>
</dbReference>
<feature type="domain" description="Phage tail collar" evidence="1">
    <location>
        <begin position="6"/>
        <end position="62"/>
    </location>
</feature>
<comment type="caution">
    <text evidence="2">The sequence shown here is derived from an EMBL/GenBank/DDBJ whole genome shotgun (WGS) entry which is preliminary data.</text>
</comment>
<protein>
    <submittedName>
        <fullName evidence="2">Tail fiber protein</fullName>
    </submittedName>
</protein>
<keyword evidence="3" id="KW-1185">Reference proteome</keyword>
<dbReference type="EMBL" id="JALPRF010000004">
    <property type="protein sequence ID" value="MCK8494770.1"/>
    <property type="molecule type" value="Genomic_DNA"/>
</dbReference>
<proteinExistence type="predicted"/>
<evidence type="ECO:0000259" key="1">
    <source>
        <dbReference type="Pfam" id="PF07484"/>
    </source>
</evidence>